<organism evidence="1 2">
    <name type="scientific">Botryosphaeria dothidea</name>
    <dbReference type="NCBI Taxonomy" id="55169"/>
    <lineage>
        <taxon>Eukaryota</taxon>
        <taxon>Fungi</taxon>
        <taxon>Dikarya</taxon>
        <taxon>Ascomycota</taxon>
        <taxon>Pezizomycotina</taxon>
        <taxon>Dothideomycetes</taxon>
        <taxon>Dothideomycetes incertae sedis</taxon>
        <taxon>Botryosphaeriales</taxon>
        <taxon>Botryosphaeriaceae</taxon>
        <taxon>Botryosphaeria</taxon>
    </lineage>
</organism>
<dbReference type="OrthoDB" id="21416at2759"/>
<dbReference type="EMBL" id="WWBZ02000001">
    <property type="protein sequence ID" value="KAF4314463.1"/>
    <property type="molecule type" value="Genomic_DNA"/>
</dbReference>
<evidence type="ECO:0000313" key="2">
    <source>
        <dbReference type="Proteomes" id="UP000572817"/>
    </source>
</evidence>
<dbReference type="Proteomes" id="UP000572817">
    <property type="component" value="Unassembled WGS sequence"/>
</dbReference>
<sequence>MFVKGQFSDCGEYLHLASLEARQAEPLPGQALPPLKTFLQVSTHRLSSRQTANSPPRPVYHTVVPLDESHSLPVSVMPYTVTWRKEHVYLSTSGSQLDFIRIPLFRSSPSSREGTATAENLVLKERLWFPHLAPARPVYFFPPDPAAKKREELVTVILGSTQGDAVLMSRKLIASPTGVFFDESKLGAGWKKKEGVGNEMVERLGARLVDKFETFDMKDDCDIVPYST</sequence>
<evidence type="ECO:0000313" key="1">
    <source>
        <dbReference type="EMBL" id="KAF4314463.1"/>
    </source>
</evidence>
<dbReference type="AlphaFoldDB" id="A0A8H4JBC5"/>
<proteinExistence type="predicted"/>
<protein>
    <submittedName>
        <fullName evidence="1">Uncharacterized protein</fullName>
    </submittedName>
</protein>
<name>A0A8H4JBC5_9PEZI</name>
<comment type="caution">
    <text evidence="1">The sequence shown here is derived from an EMBL/GenBank/DDBJ whole genome shotgun (WGS) entry which is preliminary data.</text>
</comment>
<keyword evidence="2" id="KW-1185">Reference proteome</keyword>
<reference evidence="1" key="1">
    <citation type="submission" date="2020-04" db="EMBL/GenBank/DDBJ databases">
        <title>Genome Assembly and Annotation of Botryosphaeria dothidea sdau 11-99, a Latent Pathogen of Apple Fruit Ring Rot in China.</title>
        <authorList>
            <person name="Yu C."/>
            <person name="Diao Y."/>
            <person name="Lu Q."/>
            <person name="Zhao J."/>
            <person name="Cui S."/>
            <person name="Peng C."/>
            <person name="He B."/>
            <person name="Liu H."/>
        </authorList>
    </citation>
    <scope>NUCLEOTIDE SEQUENCE [LARGE SCALE GENOMIC DNA]</scope>
    <source>
        <strain evidence="1">Sdau11-99</strain>
    </source>
</reference>
<accession>A0A8H4JBC5</accession>
<gene>
    <name evidence="1" type="ORF">GTA08_BOTSDO00221</name>
</gene>